<reference evidence="1 2" key="1">
    <citation type="submission" date="2023-10" db="EMBL/GenBank/DDBJ databases">
        <title>Genomes of two closely related lineages of the louse Polyplax serrata with different host specificities.</title>
        <authorList>
            <person name="Martinu J."/>
            <person name="Tarabai H."/>
            <person name="Stefka J."/>
            <person name="Hypsa V."/>
        </authorList>
    </citation>
    <scope>NUCLEOTIDE SEQUENCE [LARGE SCALE GENOMIC DNA]</scope>
    <source>
        <strain evidence="1">HR10_N</strain>
    </source>
</reference>
<gene>
    <name evidence="1" type="ORF">RUM43_000955</name>
</gene>
<organism evidence="1 2">
    <name type="scientific">Polyplax serrata</name>
    <name type="common">Common mouse louse</name>
    <dbReference type="NCBI Taxonomy" id="468196"/>
    <lineage>
        <taxon>Eukaryota</taxon>
        <taxon>Metazoa</taxon>
        <taxon>Ecdysozoa</taxon>
        <taxon>Arthropoda</taxon>
        <taxon>Hexapoda</taxon>
        <taxon>Insecta</taxon>
        <taxon>Pterygota</taxon>
        <taxon>Neoptera</taxon>
        <taxon>Paraneoptera</taxon>
        <taxon>Psocodea</taxon>
        <taxon>Troctomorpha</taxon>
        <taxon>Phthiraptera</taxon>
        <taxon>Anoplura</taxon>
        <taxon>Polyplacidae</taxon>
        <taxon>Polyplax</taxon>
    </lineage>
</organism>
<dbReference type="AlphaFoldDB" id="A0AAN8SDL8"/>
<name>A0AAN8SDL8_POLSC</name>
<dbReference type="EMBL" id="JAWJWE010000001">
    <property type="protein sequence ID" value="KAK6644687.1"/>
    <property type="molecule type" value="Genomic_DNA"/>
</dbReference>
<sequence length="128" mass="15109">MRQKWSGQGAGFQVLLSSWLPLSQLLQFLTFQYEQRTLMLNISKSSHVEYLIITLKILSKILADDIADRNYNISQRSDEELLQRTSRERETRFHRVPHRGTQVSMCDMSRRFIKQTKIDADRKPFGFS</sequence>
<evidence type="ECO:0000313" key="2">
    <source>
        <dbReference type="Proteomes" id="UP001372834"/>
    </source>
</evidence>
<evidence type="ECO:0000313" key="1">
    <source>
        <dbReference type="EMBL" id="KAK6644687.1"/>
    </source>
</evidence>
<accession>A0AAN8SDL8</accession>
<comment type="caution">
    <text evidence="1">The sequence shown here is derived from an EMBL/GenBank/DDBJ whole genome shotgun (WGS) entry which is preliminary data.</text>
</comment>
<dbReference type="Proteomes" id="UP001372834">
    <property type="component" value="Unassembled WGS sequence"/>
</dbReference>
<proteinExistence type="predicted"/>
<protein>
    <submittedName>
        <fullName evidence="1">Uncharacterized protein</fullName>
    </submittedName>
</protein>